<evidence type="ECO:0000313" key="1">
    <source>
        <dbReference type="EMBL" id="KAI7985554.1"/>
    </source>
</evidence>
<dbReference type="Proteomes" id="UP001060215">
    <property type="component" value="Chromosome 15"/>
</dbReference>
<keyword evidence="2" id="KW-1185">Reference proteome</keyword>
<proteinExistence type="predicted"/>
<name>A0ACC0FA73_9ERIC</name>
<gene>
    <name evidence="1" type="ORF">LOK49_LG14G00932</name>
</gene>
<accession>A0ACC0FA73</accession>
<evidence type="ECO:0000313" key="2">
    <source>
        <dbReference type="Proteomes" id="UP001060215"/>
    </source>
</evidence>
<sequence>MGGHVGVLVLLGGSFVIQFFGDIDRSSQYVKIYRIEGAALSKQVFDGGSLDLTVFSRKAFADVRSSDLNRDLQLDKMNVLTVCATGLYMDPARPDLSEQQCLEGKNFQHQEPPNRCVQGRLREEMVSHKHQVLPNRSSQQGNCLPQAPSASQSLRVGSSPKRSSYKTVFLSSPSLDQGPRASQPLCAGSSQEGNCLPQAPSASQSLRAGSSQERPSYLTVLCSSPSLVQGNCCLQAPSVYQSLHVESSLEKRTDRSILESPSLDQVPHVLHQPSVKTVCRLGPSNPQLVLDSGIRYVVEGKWKNSQFGWMSSESSLSNEGKPLISIYPCGSTDEADAYCLAQNECETDHTVKFYSLYGVNIVIERVQADVHSWIDNKYEYWSKNGKGKSRWWDHIRDEFIQIFRNVMVCLRHIYSKRIYSGKLIDGISVINNTQTKLIWFVKAATVEEFNNGSRRDIIDLRQLMVEAVLKPYIVCNAWDRTQEQAAIYFLKEGLPNDLCLFIERLYDENFVPMNLDWLLDDPAFWSPDLKLRFFRDLHEIVHVLKLFDTGYASIFLSAKLGELNIANWECLIPQEGRERRVLNKMRHDQKHHNKEDRGIGGSQRSKFMGKGKVNMKEKNQEMGCGGSQLSKIKGKEKEKSSGSGGNKFIEGDIFSEISLFCRHLTEHYNEKLQCHERKPKEEISLIADKIFHGACSMLRNSIFEAWMAQPSSLKTERPEYMNRLLTDLVINRQQA</sequence>
<dbReference type="EMBL" id="CM045772">
    <property type="protein sequence ID" value="KAI7985554.1"/>
    <property type="molecule type" value="Genomic_DNA"/>
</dbReference>
<comment type="caution">
    <text evidence="1">The sequence shown here is derived from an EMBL/GenBank/DDBJ whole genome shotgun (WGS) entry which is preliminary data.</text>
</comment>
<protein>
    <submittedName>
        <fullName evidence="1">Uncharacterized protein</fullName>
    </submittedName>
</protein>
<reference evidence="1 2" key="1">
    <citation type="journal article" date="2022" name="Plant J.">
        <title>Chromosome-level genome of Camellia lanceoleosa provides a valuable resource for understanding genome evolution and self-incompatibility.</title>
        <authorList>
            <person name="Gong W."/>
            <person name="Xiao S."/>
            <person name="Wang L."/>
            <person name="Liao Z."/>
            <person name="Chang Y."/>
            <person name="Mo W."/>
            <person name="Hu G."/>
            <person name="Li W."/>
            <person name="Zhao G."/>
            <person name="Zhu H."/>
            <person name="Hu X."/>
            <person name="Ji K."/>
            <person name="Xiang X."/>
            <person name="Song Q."/>
            <person name="Yuan D."/>
            <person name="Jin S."/>
            <person name="Zhang L."/>
        </authorList>
    </citation>
    <scope>NUCLEOTIDE SEQUENCE [LARGE SCALE GENOMIC DNA]</scope>
    <source>
        <strain evidence="1">SQ_2022a</strain>
    </source>
</reference>
<organism evidence="1 2">
    <name type="scientific">Camellia lanceoleosa</name>
    <dbReference type="NCBI Taxonomy" id="1840588"/>
    <lineage>
        <taxon>Eukaryota</taxon>
        <taxon>Viridiplantae</taxon>
        <taxon>Streptophyta</taxon>
        <taxon>Embryophyta</taxon>
        <taxon>Tracheophyta</taxon>
        <taxon>Spermatophyta</taxon>
        <taxon>Magnoliopsida</taxon>
        <taxon>eudicotyledons</taxon>
        <taxon>Gunneridae</taxon>
        <taxon>Pentapetalae</taxon>
        <taxon>asterids</taxon>
        <taxon>Ericales</taxon>
        <taxon>Theaceae</taxon>
        <taxon>Camellia</taxon>
    </lineage>
</organism>